<dbReference type="RefSeq" id="XP_009171825.1">
    <property type="nucleotide sequence ID" value="XM_009173561.1"/>
</dbReference>
<evidence type="ECO:0000256" key="1">
    <source>
        <dbReference type="SAM" id="MobiDB-lite"/>
    </source>
</evidence>
<accession>A0A074ZBC5</accession>
<dbReference type="GeneID" id="20322083"/>
<protein>
    <submittedName>
        <fullName evidence="2">Uncharacterized protein</fullName>
    </submittedName>
</protein>
<sequence>MNWIPLNRVGDRVGNNQRVSRKKQVGLRGQQKESPKFSTLHWGIQELKANRKEDLIGAKGLIPYSFKSQQRFNPNIFTRSTTLPTNYESIEPNTPGFTNCKLSLIQLEMTGISPKSTFEIIIRWNQEKNTPRAQITKHFGYAVWSLPVRSVTDRTVRGSNLPSFFRPPLTRLEQPGSIPALTHPLGGMEARHKNGVTAE</sequence>
<gene>
    <name evidence="2" type="ORF">T265_07904</name>
</gene>
<evidence type="ECO:0000313" key="3">
    <source>
        <dbReference type="Proteomes" id="UP000054324"/>
    </source>
</evidence>
<feature type="region of interest" description="Disordered" evidence="1">
    <location>
        <begin position="14"/>
        <end position="34"/>
    </location>
</feature>
<dbReference type="AlphaFoldDB" id="A0A074ZBC5"/>
<feature type="region of interest" description="Disordered" evidence="1">
    <location>
        <begin position="180"/>
        <end position="199"/>
    </location>
</feature>
<dbReference type="CTD" id="20322083"/>
<dbReference type="KEGG" id="ovi:T265_07904"/>
<proteinExistence type="predicted"/>
<reference evidence="2 3" key="1">
    <citation type="submission" date="2013-11" db="EMBL/GenBank/DDBJ databases">
        <title>Opisthorchis viverrini - life in the bile duct.</title>
        <authorList>
            <person name="Young N.D."/>
            <person name="Nagarajan N."/>
            <person name="Lin S.J."/>
            <person name="Korhonen P.K."/>
            <person name="Jex A.R."/>
            <person name="Hall R.S."/>
            <person name="Safavi-Hemami H."/>
            <person name="Kaewkong W."/>
            <person name="Bertrand D."/>
            <person name="Gao S."/>
            <person name="Seet Q."/>
            <person name="Wongkham S."/>
            <person name="Teh B.T."/>
            <person name="Wongkham C."/>
            <person name="Intapan P.M."/>
            <person name="Maleewong W."/>
            <person name="Yang X."/>
            <person name="Hu M."/>
            <person name="Wang Z."/>
            <person name="Hofmann A."/>
            <person name="Sternberg P.W."/>
            <person name="Tan P."/>
            <person name="Wang J."/>
            <person name="Gasser R.B."/>
        </authorList>
    </citation>
    <scope>NUCLEOTIDE SEQUENCE [LARGE SCALE GENOMIC DNA]</scope>
</reference>
<dbReference type="Proteomes" id="UP000054324">
    <property type="component" value="Unassembled WGS sequence"/>
</dbReference>
<dbReference type="EMBL" id="KL596810">
    <property type="protein sequence ID" value="KER24428.1"/>
    <property type="molecule type" value="Genomic_DNA"/>
</dbReference>
<name>A0A074ZBC5_OPIVI</name>
<organism evidence="2 3">
    <name type="scientific">Opisthorchis viverrini</name>
    <name type="common">Southeast Asian liver fluke</name>
    <dbReference type="NCBI Taxonomy" id="6198"/>
    <lineage>
        <taxon>Eukaryota</taxon>
        <taxon>Metazoa</taxon>
        <taxon>Spiralia</taxon>
        <taxon>Lophotrochozoa</taxon>
        <taxon>Platyhelminthes</taxon>
        <taxon>Trematoda</taxon>
        <taxon>Digenea</taxon>
        <taxon>Opisthorchiida</taxon>
        <taxon>Opisthorchiata</taxon>
        <taxon>Opisthorchiidae</taxon>
        <taxon>Opisthorchis</taxon>
    </lineage>
</organism>
<evidence type="ECO:0000313" key="2">
    <source>
        <dbReference type="EMBL" id="KER24428.1"/>
    </source>
</evidence>
<keyword evidence="3" id="KW-1185">Reference proteome</keyword>
<dbReference type="OrthoDB" id="6266369at2759"/>